<keyword evidence="1" id="KW-0812">Transmembrane</keyword>
<dbReference type="AlphaFoldDB" id="A0A5P2AII3"/>
<dbReference type="EMBL" id="CP029194">
    <property type="protein sequence ID" value="QES17894.1"/>
    <property type="molecule type" value="Genomic_DNA"/>
</dbReference>
<keyword evidence="1" id="KW-0472">Membrane</keyword>
<dbReference type="RefSeq" id="WP_150263615.1">
    <property type="nucleotide sequence ID" value="NZ_CP029194.1"/>
</dbReference>
<feature type="transmembrane region" description="Helical" evidence="1">
    <location>
        <begin position="48"/>
        <end position="68"/>
    </location>
</feature>
<gene>
    <name evidence="2" type="ORF">DEJ46_01255</name>
</gene>
<evidence type="ECO:0000313" key="3">
    <source>
        <dbReference type="Proteomes" id="UP000324106"/>
    </source>
</evidence>
<feature type="transmembrane region" description="Helical" evidence="1">
    <location>
        <begin position="80"/>
        <end position="100"/>
    </location>
</feature>
<reference evidence="2 3" key="1">
    <citation type="submission" date="2018-05" db="EMBL/GenBank/DDBJ databases">
        <title>Streptomyces venezuelae.</title>
        <authorList>
            <person name="Kim W."/>
            <person name="Lee N."/>
            <person name="Cho B.-K."/>
        </authorList>
    </citation>
    <scope>NUCLEOTIDE SEQUENCE [LARGE SCALE GENOMIC DNA]</scope>
    <source>
        <strain evidence="2 3">ATCC 15068</strain>
    </source>
</reference>
<accession>A0A5P2AII3</accession>
<sequence>MSADHLLAASVYTFGLGRLGATTGALLGLAGVIIAWRALARPTSRPGAVPAIAAGLIGLTLGGLVAATSKGDLGTGNGLGGAYVALVLGLIATGLGGLALSRSRRAS</sequence>
<name>A0A5P2AII3_STRVZ</name>
<feature type="transmembrane region" description="Helical" evidence="1">
    <location>
        <begin position="12"/>
        <end position="36"/>
    </location>
</feature>
<evidence type="ECO:0000313" key="2">
    <source>
        <dbReference type="EMBL" id="QES17894.1"/>
    </source>
</evidence>
<keyword evidence="1" id="KW-1133">Transmembrane helix</keyword>
<dbReference type="Proteomes" id="UP000324106">
    <property type="component" value="Chromosome"/>
</dbReference>
<dbReference type="InterPro" id="IPR045770">
    <property type="entry name" value="DUF6223"/>
</dbReference>
<evidence type="ECO:0000256" key="1">
    <source>
        <dbReference type="SAM" id="Phobius"/>
    </source>
</evidence>
<proteinExistence type="predicted"/>
<organism evidence="2 3">
    <name type="scientific">Streptomyces venezuelae</name>
    <dbReference type="NCBI Taxonomy" id="54571"/>
    <lineage>
        <taxon>Bacteria</taxon>
        <taxon>Bacillati</taxon>
        <taxon>Actinomycetota</taxon>
        <taxon>Actinomycetes</taxon>
        <taxon>Kitasatosporales</taxon>
        <taxon>Streptomycetaceae</taxon>
        <taxon>Streptomyces</taxon>
    </lineage>
</organism>
<dbReference type="Pfam" id="PF19733">
    <property type="entry name" value="DUF6223"/>
    <property type="match status" value="1"/>
</dbReference>
<protein>
    <submittedName>
        <fullName evidence="2">Uncharacterized protein</fullName>
    </submittedName>
</protein>